<comment type="subcellular location">
    <subcellularLocation>
        <location evidence="1">Membrane</location>
        <topology evidence="1">Multi-pass membrane protein</topology>
    </subcellularLocation>
</comment>
<dbReference type="EMBL" id="HBNR01025655">
    <property type="protein sequence ID" value="CAE4577707.1"/>
    <property type="molecule type" value="Transcribed_RNA"/>
</dbReference>
<protein>
    <submittedName>
        <fullName evidence="7">Uncharacterized protein</fullName>
    </submittedName>
</protein>
<feature type="transmembrane region" description="Helical" evidence="6">
    <location>
        <begin position="319"/>
        <end position="341"/>
    </location>
</feature>
<dbReference type="GO" id="GO:0016020">
    <property type="term" value="C:membrane"/>
    <property type="evidence" value="ECO:0007669"/>
    <property type="project" value="UniProtKB-SubCell"/>
</dbReference>
<name>A0A7S4UM78_9DINO</name>
<feature type="transmembrane region" description="Helical" evidence="6">
    <location>
        <begin position="168"/>
        <end position="190"/>
    </location>
</feature>
<dbReference type="SUPFAM" id="SSF103481">
    <property type="entry name" value="Multidrug resistance efflux transporter EmrE"/>
    <property type="match status" value="1"/>
</dbReference>
<dbReference type="GO" id="GO:0015095">
    <property type="term" value="F:magnesium ion transmembrane transporter activity"/>
    <property type="evidence" value="ECO:0007669"/>
    <property type="project" value="InterPro"/>
</dbReference>
<feature type="transmembrane region" description="Helical" evidence="6">
    <location>
        <begin position="391"/>
        <end position="411"/>
    </location>
</feature>
<evidence type="ECO:0000256" key="4">
    <source>
        <dbReference type="ARBA" id="ARBA00023136"/>
    </source>
</evidence>
<evidence type="ECO:0000313" key="7">
    <source>
        <dbReference type="EMBL" id="CAE4577707.1"/>
    </source>
</evidence>
<feature type="region of interest" description="Disordered" evidence="5">
    <location>
        <begin position="478"/>
        <end position="502"/>
    </location>
</feature>
<feature type="transmembrane region" description="Helical" evidence="6">
    <location>
        <begin position="280"/>
        <end position="298"/>
    </location>
</feature>
<feature type="transmembrane region" description="Helical" evidence="6">
    <location>
        <begin position="423"/>
        <end position="444"/>
    </location>
</feature>
<evidence type="ECO:0000256" key="5">
    <source>
        <dbReference type="SAM" id="MobiDB-lite"/>
    </source>
</evidence>
<feature type="transmembrane region" description="Helical" evidence="6">
    <location>
        <begin position="254"/>
        <end position="274"/>
    </location>
</feature>
<dbReference type="InterPro" id="IPR008521">
    <property type="entry name" value="Mg_trans_NIPA"/>
</dbReference>
<reference evidence="7" key="1">
    <citation type="submission" date="2021-01" db="EMBL/GenBank/DDBJ databases">
        <authorList>
            <person name="Corre E."/>
            <person name="Pelletier E."/>
            <person name="Niang G."/>
            <person name="Scheremetjew M."/>
            <person name="Finn R."/>
            <person name="Kale V."/>
            <person name="Holt S."/>
            <person name="Cochrane G."/>
            <person name="Meng A."/>
            <person name="Brown T."/>
            <person name="Cohen L."/>
        </authorList>
    </citation>
    <scope>NUCLEOTIDE SEQUENCE</scope>
    <source>
        <strain evidence="7">CCMP3105</strain>
    </source>
</reference>
<dbReference type="InterPro" id="IPR037185">
    <property type="entry name" value="EmrE-like"/>
</dbReference>
<feature type="transmembrane region" description="Helical" evidence="6">
    <location>
        <begin position="229"/>
        <end position="247"/>
    </location>
</feature>
<evidence type="ECO:0000256" key="2">
    <source>
        <dbReference type="ARBA" id="ARBA00022692"/>
    </source>
</evidence>
<feature type="transmembrane region" description="Helical" evidence="6">
    <location>
        <begin position="347"/>
        <end position="370"/>
    </location>
</feature>
<keyword evidence="3 6" id="KW-1133">Transmembrane helix</keyword>
<dbReference type="PANTHER" id="PTHR12570">
    <property type="match status" value="1"/>
</dbReference>
<accession>A0A7S4UM78</accession>
<dbReference type="AlphaFoldDB" id="A0A7S4UM78"/>
<evidence type="ECO:0000256" key="1">
    <source>
        <dbReference type="ARBA" id="ARBA00004141"/>
    </source>
</evidence>
<sequence length="502" mass="54605">MGSRKRSAYRAQLRCIQMVSESPASRPPSAWRRGHRTHRCHERLLLFGAAFQGLRPAAALHHGASKERPTLQLGLAEASGGAQVLLGNGDDLPGFGAYHIKGLGDGPPRLVDPHPAHPEGRPGVARLIHSLGHILPGFDSADPSAEDQLTRSTGNAPMPKSSAALRRFVFFLSLVIAACGSTLTVMGMILQKYAHQKALEEAEACADADEKCLAGQATARTCYLFNWRWVLGLAIFAAGNLVTWVALGMGPNSVLACFNSWNIIFSMVIAPRFFGEPVPRAAQLSAVVLIGGCIWVTIEGPRSYRLQTVDSINMLFTRVPFTLSCVICFTILVAAKIKHWFSQSTPVWSAATSVQITSMASIFACYAVLFSKCTSMLVQSSVVSNVSQVGYWQFYLWSGATVVCGICQVYWLNESLRHGYASFVIPAYESMGMALQIIVGGIFFDEYRKFTVKKHLLFWPGVLLVLSGLIFLTKSVSKDDSKAREEDAAPDVAQAGQATSRQ</sequence>
<feature type="transmembrane region" description="Helical" evidence="6">
    <location>
        <begin position="456"/>
        <end position="473"/>
    </location>
</feature>
<organism evidence="7">
    <name type="scientific">Alexandrium monilatum</name>
    <dbReference type="NCBI Taxonomy" id="311494"/>
    <lineage>
        <taxon>Eukaryota</taxon>
        <taxon>Sar</taxon>
        <taxon>Alveolata</taxon>
        <taxon>Dinophyceae</taxon>
        <taxon>Gonyaulacales</taxon>
        <taxon>Pyrocystaceae</taxon>
        <taxon>Alexandrium</taxon>
    </lineage>
</organism>
<feature type="compositionally biased region" description="Basic and acidic residues" evidence="5">
    <location>
        <begin position="478"/>
        <end position="487"/>
    </location>
</feature>
<proteinExistence type="predicted"/>
<evidence type="ECO:0000256" key="6">
    <source>
        <dbReference type="SAM" id="Phobius"/>
    </source>
</evidence>
<dbReference type="Pfam" id="PF05653">
    <property type="entry name" value="Mg_trans_NIPA"/>
    <property type="match status" value="1"/>
</dbReference>
<gene>
    <name evidence="7" type="ORF">AMON00008_LOCUS17282</name>
</gene>
<keyword evidence="4 6" id="KW-0472">Membrane</keyword>
<keyword evidence="2 6" id="KW-0812">Transmembrane</keyword>
<evidence type="ECO:0000256" key="3">
    <source>
        <dbReference type="ARBA" id="ARBA00022989"/>
    </source>
</evidence>